<evidence type="ECO:0000313" key="2">
    <source>
        <dbReference type="Proteomes" id="UP000027308"/>
    </source>
</evidence>
<dbReference type="EMBL" id="CP007637">
    <property type="protein sequence ID" value="AIB37913.1"/>
    <property type="molecule type" value="Genomic_DNA"/>
</dbReference>
<accession>A0A1N7ULJ8</accession>
<reference evidence="1 2" key="1">
    <citation type="submission" date="2014-05" db="EMBL/GenBank/DDBJ databases">
        <title>Pseudomonas simiae WCS417.</title>
        <authorList>
            <person name="Berendsen R.L."/>
        </authorList>
    </citation>
    <scope>NUCLEOTIDE SEQUENCE [LARGE SCALE GENOMIC DNA]</scope>
    <source>
        <strain evidence="1 2">WCS417</strain>
    </source>
</reference>
<gene>
    <name evidence="1" type="ORF">PS417_20485</name>
</gene>
<dbReference type="AlphaFoldDB" id="A0A1N7ULJ8"/>
<sequence>MNVTFESGDIIATLALLFSVYATFKTVQFNNRQQEVIKSQAKLNELLLNKEAAGVELDKQADLGATFLKLGNSKYRLKVFNKGKAPAHHVTIDFPEGNEVILESDIESKFPLQLLDVHQSVELIAAVHLGTKSKHLVKLEWEDGRTGRVVKELWATL</sequence>
<organism evidence="1 2">
    <name type="scientific">Pseudomonas simiae</name>
    <dbReference type="NCBI Taxonomy" id="321846"/>
    <lineage>
        <taxon>Bacteria</taxon>
        <taxon>Pseudomonadati</taxon>
        <taxon>Pseudomonadota</taxon>
        <taxon>Gammaproteobacteria</taxon>
        <taxon>Pseudomonadales</taxon>
        <taxon>Pseudomonadaceae</taxon>
        <taxon>Pseudomonas</taxon>
    </lineage>
</organism>
<proteinExistence type="predicted"/>
<dbReference type="Proteomes" id="UP000027308">
    <property type="component" value="Chromosome"/>
</dbReference>
<evidence type="ECO:0000313" key="1">
    <source>
        <dbReference type="EMBL" id="AIB37913.1"/>
    </source>
</evidence>
<protein>
    <submittedName>
        <fullName evidence="1">Uncharacterized protein</fullName>
    </submittedName>
</protein>
<name>A0A1N7ULJ8_9PSED</name>